<name>A0AAV4U559_9ARAC</name>
<gene>
    <name evidence="1" type="ORF">CDAR_117181</name>
</gene>
<evidence type="ECO:0000313" key="1">
    <source>
        <dbReference type="EMBL" id="GIY52941.1"/>
    </source>
</evidence>
<sequence>MYRETAKVVVNLIINGALNLLKELVTNSTSAFALFWGRGVKSEFPRGNSRRAPFTEISPPLPSLKSYPIFRHQSASVPEDFEGDFVGFWRTDKRESKNR</sequence>
<dbReference type="Proteomes" id="UP001054837">
    <property type="component" value="Unassembled WGS sequence"/>
</dbReference>
<comment type="caution">
    <text evidence="1">The sequence shown here is derived from an EMBL/GenBank/DDBJ whole genome shotgun (WGS) entry which is preliminary data.</text>
</comment>
<evidence type="ECO:0000313" key="2">
    <source>
        <dbReference type="Proteomes" id="UP001054837"/>
    </source>
</evidence>
<dbReference type="EMBL" id="BPLQ01010726">
    <property type="protein sequence ID" value="GIY52941.1"/>
    <property type="molecule type" value="Genomic_DNA"/>
</dbReference>
<keyword evidence="2" id="KW-1185">Reference proteome</keyword>
<organism evidence="1 2">
    <name type="scientific">Caerostris darwini</name>
    <dbReference type="NCBI Taxonomy" id="1538125"/>
    <lineage>
        <taxon>Eukaryota</taxon>
        <taxon>Metazoa</taxon>
        <taxon>Ecdysozoa</taxon>
        <taxon>Arthropoda</taxon>
        <taxon>Chelicerata</taxon>
        <taxon>Arachnida</taxon>
        <taxon>Araneae</taxon>
        <taxon>Araneomorphae</taxon>
        <taxon>Entelegynae</taxon>
        <taxon>Araneoidea</taxon>
        <taxon>Araneidae</taxon>
        <taxon>Caerostris</taxon>
    </lineage>
</organism>
<protein>
    <submittedName>
        <fullName evidence="1">Uncharacterized protein</fullName>
    </submittedName>
</protein>
<dbReference type="AlphaFoldDB" id="A0AAV4U559"/>
<reference evidence="1 2" key="1">
    <citation type="submission" date="2021-06" db="EMBL/GenBank/DDBJ databases">
        <title>Caerostris darwini draft genome.</title>
        <authorList>
            <person name="Kono N."/>
            <person name="Arakawa K."/>
        </authorList>
    </citation>
    <scope>NUCLEOTIDE SEQUENCE [LARGE SCALE GENOMIC DNA]</scope>
</reference>
<proteinExistence type="predicted"/>
<accession>A0AAV4U559</accession>